<evidence type="ECO:0000313" key="2">
    <source>
        <dbReference type="EMBL" id="KAB2376989.1"/>
    </source>
</evidence>
<evidence type="ECO:0000256" key="1">
    <source>
        <dbReference type="SAM" id="Phobius"/>
    </source>
</evidence>
<feature type="transmembrane region" description="Helical" evidence="1">
    <location>
        <begin position="6"/>
        <end position="28"/>
    </location>
</feature>
<keyword evidence="1" id="KW-0812">Transmembrane</keyword>
<dbReference type="EMBL" id="WBMR01000076">
    <property type="protein sequence ID" value="KAB2376989.1"/>
    <property type="molecule type" value="Genomic_DNA"/>
</dbReference>
<evidence type="ECO:0000313" key="3">
    <source>
        <dbReference type="Proteomes" id="UP000483004"/>
    </source>
</evidence>
<keyword evidence="1" id="KW-1133">Transmembrane helix</keyword>
<dbReference type="AlphaFoldDB" id="A0A6L3VUJ9"/>
<organism evidence="2 3">
    <name type="scientific">Actinomadura montaniterrae</name>
    <dbReference type="NCBI Taxonomy" id="1803903"/>
    <lineage>
        <taxon>Bacteria</taxon>
        <taxon>Bacillati</taxon>
        <taxon>Actinomycetota</taxon>
        <taxon>Actinomycetes</taxon>
        <taxon>Streptosporangiales</taxon>
        <taxon>Thermomonosporaceae</taxon>
        <taxon>Actinomadura</taxon>
    </lineage>
</organism>
<name>A0A6L3VUJ9_9ACTN</name>
<comment type="caution">
    <text evidence="2">The sequence shown here is derived from an EMBL/GenBank/DDBJ whole genome shotgun (WGS) entry which is preliminary data.</text>
</comment>
<dbReference type="RefSeq" id="WP_151542460.1">
    <property type="nucleotide sequence ID" value="NZ_WBMR01000076.1"/>
</dbReference>
<accession>A0A6L3VUJ9</accession>
<reference evidence="2 3" key="1">
    <citation type="submission" date="2019-09" db="EMBL/GenBank/DDBJ databases">
        <title>Actinomadura physcomitrii sp. nov., a novel actinomycete isolated from moss [Physcomitrium sphaericum (Ludw) Fuernr].</title>
        <authorList>
            <person name="Liu C."/>
            <person name="Zhuang X."/>
        </authorList>
    </citation>
    <scope>NUCLEOTIDE SEQUENCE [LARGE SCALE GENOMIC DNA]</scope>
    <source>
        <strain evidence="2 3">CYP1-1B</strain>
    </source>
</reference>
<keyword evidence="3" id="KW-1185">Reference proteome</keyword>
<protein>
    <submittedName>
        <fullName evidence="2">Uncharacterized protein</fullName>
    </submittedName>
</protein>
<proteinExistence type="predicted"/>
<sequence>MTPSLYALAGGPGGLFVVLAIMGLTGVIDLSTYHIVQYALGAVTMLGMALHLRTYRAFRCPVGGHVYFHRPRGGRARWVIMPSRTRLCAGHRYPLWGLIVGARAPGHPDSAR</sequence>
<dbReference type="Proteomes" id="UP000483004">
    <property type="component" value="Unassembled WGS sequence"/>
</dbReference>
<gene>
    <name evidence="2" type="ORF">F9B16_24455</name>
</gene>
<keyword evidence="1" id="KW-0472">Membrane</keyword>
<feature type="transmembrane region" description="Helical" evidence="1">
    <location>
        <begin position="35"/>
        <end position="52"/>
    </location>
</feature>